<dbReference type="Proteomes" id="UP000198967">
    <property type="component" value="Unassembled WGS sequence"/>
</dbReference>
<gene>
    <name evidence="1" type="ORF">SAMN05216377_114102</name>
</gene>
<dbReference type="SUPFAM" id="SSF54637">
    <property type="entry name" value="Thioesterase/thiol ester dehydrase-isomerase"/>
    <property type="match status" value="1"/>
</dbReference>
<dbReference type="InterPro" id="IPR029069">
    <property type="entry name" value="HotDog_dom_sf"/>
</dbReference>
<dbReference type="Gene3D" id="3.10.129.10">
    <property type="entry name" value="Hotdog Thioesterase"/>
    <property type="match status" value="1"/>
</dbReference>
<dbReference type="GO" id="GO:0016787">
    <property type="term" value="F:hydrolase activity"/>
    <property type="evidence" value="ECO:0007669"/>
    <property type="project" value="UniProtKB-KW"/>
</dbReference>
<keyword evidence="1" id="KW-0378">Hydrolase</keyword>
<evidence type="ECO:0000313" key="2">
    <source>
        <dbReference type="Proteomes" id="UP000198967"/>
    </source>
</evidence>
<reference evidence="1 2" key="1">
    <citation type="submission" date="2016-10" db="EMBL/GenBank/DDBJ databases">
        <authorList>
            <person name="de Groot N.N."/>
        </authorList>
    </citation>
    <scope>NUCLEOTIDE SEQUENCE [LARGE SCALE GENOMIC DNA]</scope>
    <source>
        <strain evidence="1 2">CGMCC 4.3143</strain>
    </source>
</reference>
<organism evidence="1 2">
    <name type="scientific">Pseudonocardia oroxyli</name>
    <dbReference type="NCBI Taxonomy" id="366584"/>
    <lineage>
        <taxon>Bacteria</taxon>
        <taxon>Bacillati</taxon>
        <taxon>Actinomycetota</taxon>
        <taxon>Actinomycetes</taxon>
        <taxon>Pseudonocardiales</taxon>
        <taxon>Pseudonocardiaceae</taxon>
        <taxon>Pseudonocardia</taxon>
    </lineage>
</organism>
<evidence type="ECO:0000313" key="1">
    <source>
        <dbReference type="EMBL" id="SDG70568.1"/>
    </source>
</evidence>
<dbReference type="Pfam" id="PF13279">
    <property type="entry name" value="4HBT_2"/>
    <property type="match status" value="1"/>
</dbReference>
<dbReference type="OrthoDB" id="9799036at2"/>
<protein>
    <submittedName>
        <fullName evidence="1">Acyl-CoA thioester hydrolase</fullName>
    </submittedName>
</protein>
<dbReference type="RefSeq" id="WP_093087657.1">
    <property type="nucleotide sequence ID" value="NZ_FNBE01000014.1"/>
</dbReference>
<proteinExistence type="predicted"/>
<name>A0A1G7WF81_PSEOR</name>
<accession>A0A1G7WF81</accession>
<dbReference type="AlphaFoldDB" id="A0A1G7WF81"/>
<keyword evidence="2" id="KW-1185">Reference proteome</keyword>
<sequence length="145" mass="16130">MPCFVAQVPLRWTDQDSYRHVNHARAVTLLEEARIDLMFTGSGLPSFAEGLLVAGLAVEYRRQIPYRAGTLRVAMTVRDVRAASFTIDYLLHEGPDADDPVAITAETRMALYDLAAGRPRRVSAAEREYLLRWAAEPAIGAERVS</sequence>
<dbReference type="CDD" id="cd00586">
    <property type="entry name" value="4HBT"/>
    <property type="match status" value="1"/>
</dbReference>
<dbReference type="EMBL" id="FNBE01000014">
    <property type="protein sequence ID" value="SDG70568.1"/>
    <property type="molecule type" value="Genomic_DNA"/>
</dbReference>
<dbReference type="STRING" id="366584.SAMN05216377_114102"/>